<evidence type="ECO:0000256" key="7">
    <source>
        <dbReference type="ARBA" id="ARBA00023237"/>
    </source>
</evidence>
<dbReference type="EMBL" id="NRQW01000311">
    <property type="protein sequence ID" value="PLZ88919.1"/>
    <property type="molecule type" value="Genomic_DNA"/>
</dbReference>
<keyword evidence="7" id="KW-0998">Cell outer membrane</keyword>
<evidence type="ECO:0000256" key="8">
    <source>
        <dbReference type="SAM" id="MobiDB-lite"/>
    </source>
</evidence>
<sequence>MTIIKVTNTADSGEGSLRAALNSAQAGDTIQFDSSLANKTITLTSGQLSIAKDVTIDGAGAENLTISGNNATRVFSVNSYVNATVKNLTLTNGMVTGTDGRGGAIAAWDYSTLQVENCNFNNNSAWQNGAIYIGYGSKATVLGSNFDSNDGTLGDSGFSGGAIGTYGSGVLVVKDCEFTNNKGVNGGAIYNLLGEATVENSVFLNNSAEGESGGGAFFCDGANSTGPGSTVGGTIAIRGCKFENNYTKGEGGGIFFWGYGPDKMIIENSSIVGNTADFNDNGIGRGGGLQVHGELTMNNVTVANNTAAKQGGGLWMNGDKAANITNSTFSGNKATEDAGGAMFLGTDEFVPINIVNSTIVNNEAGRANGAFWFYSQKQPVTLTNSIVAYNTASDFSQKQVGYQLKDGGGNIEYPGPEMGNKVVAGSQIVDPLLGPLENIGGFLIHPLLPGSPAINTGVTVSGVPTTDQLGNQRDGKPDIGAFEVVVTPSPQSSPNDTQVMGVTYSSPDQQYSDTQNNTTNNVESSDVLSGSNNNTQLVGYETGDILTGNYSYNQPTAVTDSDELLNQFMPAQGNTIQNIDPTKNGIDLRNILSQSKLSDPNLFKEYIKSELKGSGTSFSVNPEGYFNLNQFQDLFTLDDVTVSSQTDKNSLGK</sequence>
<evidence type="ECO:0000313" key="10">
    <source>
        <dbReference type="Proteomes" id="UP000235036"/>
    </source>
</evidence>
<evidence type="ECO:0000313" key="9">
    <source>
        <dbReference type="EMBL" id="PLZ88919.1"/>
    </source>
</evidence>
<evidence type="ECO:0008006" key="11">
    <source>
        <dbReference type="Google" id="ProtNLM"/>
    </source>
</evidence>
<feature type="compositionally biased region" description="Polar residues" evidence="8">
    <location>
        <begin position="488"/>
        <end position="534"/>
    </location>
</feature>
<evidence type="ECO:0000256" key="5">
    <source>
        <dbReference type="ARBA" id="ARBA00022729"/>
    </source>
</evidence>
<evidence type="ECO:0000256" key="6">
    <source>
        <dbReference type="ARBA" id="ARBA00023136"/>
    </source>
</evidence>
<dbReference type="GO" id="GO:0005576">
    <property type="term" value="C:extracellular region"/>
    <property type="evidence" value="ECO:0007669"/>
    <property type="project" value="UniProtKB-SubCell"/>
</dbReference>
<dbReference type="InterPro" id="IPR012334">
    <property type="entry name" value="Pectin_lyas_fold"/>
</dbReference>
<protein>
    <recommendedName>
        <fullName evidence="11">Right handed beta helix domain-containing protein</fullName>
    </recommendedName>
</protein>
<reference evidence="9 10" key="1">
    <citation type="submission" date="2017-08" db="EMBL/GenBank/DDBJ databases">
        <title>Genomes of Fischerella (Mastigocladus) sp. strains.</title>
        <authorList>
            <person name="Miller S.R."/>
        </authorList>
    </citation>
    <scope>NUCLEOTIDE SEQUENCE [LARGE SCALE GENOMIC DNA]</scope>
    <source>
        <strain evidence="9 10">CCMEE 5323</strain>
    </source>
</reference>
<keyword evidence="10" id="KW-1185">Reference proteome</keyword>
<dbReference type="InterPro" id="IPR011050">
    <property type="entry name" value="Pectin_lyase_fold/virulence"/>
</dbReference>
<dbReference type="PANTHER" id="PTHR11319">
    <property type="entry name" value="G PROTEIN-COUPLED RECEPTOR-RELATED"/>
    <property type="match status" value="1"/>
</dbReference>
<keyword evidence="5" id="KW-0732">Signal</keyword>
<dbReference type="SUPFAM" id="SSF51126">
    <property type="entry name" value="Pectin lyase-like"/>
    <property type="match status" value="2"/>
</dbReference>
<comment type="subcellular location">
    <subcellularLocation>
        <location evidence="1">Cell envelope</location>
    </subcellularLocation>
    <subcellularLocation>
        <location evidence="2">Cell outer membrane</location>
    </subcellularLocation>
    <subcellularLocation>
        <location evidence="3">Secreted</location>
    </subcellularLocation>
</comment>
<dbReference type="PANTHER" id="PTHR11319:SF35">
    <property type="entry name" value="OUTER MEMBRANE PROTEIN PMPC-RELATED"/>
    <property type="match status" value="1"/>
</dbReference>
<dbReference type="InterPro" id="IPR006626">
    <property type="entry name" value="PbH1"/>
</dbReference>
<name>A0A2N6K281_FISMU</name>
<evidence type="ECO:0000256" key="1">
    <source>
        <dbReference type="ARBA" id="ARBA00004196"/>
    </source>
</evidence>
<dbReference type="GO" id="GO:0009279">
    <property type="term" value="C:cell outer membrane"/>
    <property type="evidence" value="ECO:0007669"/>
    <property type="project" value="UniProtKB-SubCell"/>
</dbReference>
<keyword evidence="4" id="KW-0964">Secreted</keyword>
<evidence type="ECO:0000256" key="2">
    <source>
        <dbReference type="ARBA" id="ARBA00004442"/>
    </source>
</evidence>
<evidence type="ECO:0000256" key="3">
    <source>
        <dbReference type="ARBA" id="ARBA00004613"/>
    </source>
</evidence>
<organism evidence="9 10">
    <name type="scientific">Fischerella muscicola CCMEE 5323</name>
    <dbReference type="NCBI Taxonomy" id="2019572"/>
    <lineage>
        <taxon>Bacteria</taxon>
        <taxon>Bacillati</taxon>
        <taxon>Cyanobacteriota</taxon>
        <taxon>Cyanophyceae</taxon>
        <taxon>Nostocales</taxon>
        <taxon>Hapalosiphonaceae</taxon>
        <taxon>Fischerella</taxon>
    </lineage>
</organism>
<dbReference type="InterPro" id="IPR003368">
    <property type="entry name" value="POMP_repeat"/>
</dbReference>
<proteinExistence type="predicted"/>
<evidence type="ECO:0000256" key="4">
    <source>
        <dbReference type="ARBA" id="ARBA00022525"/>
    </source>
</evidence>
<accession>A0A2N6K281</accession>
<gene>
    <name evidence="9" type="ORF">CEN44_14330</name>
</gene>
<dbReference type="SMART" id="SM00710">
    <property type="entry name" value="PbH1"/>
    <property type="match status" value="10"/>
</dbReference>
<dbReference type="RefSeq" id="WP_016865299.1">
    <property type="nucleotide sequence ID" value="NZ_CAWNVR010000411.1"/>
</dbReference>
<dbReference type="InterPro" id="IPR059226">
    <property type="entry name" value="Choice_anch_Q_dom"/>
</dbReference>
<dbReference type="Gene3D" id="2.160.20.10">
    <property type="entry name" value="Single-stranded right-handed beta-helix, Pectin lyase-like"/>
    <property type="match status" value="1"/>
</dbReference>
<dbReference type="AlphaFoldDB" id="A0A2N6K281"/>
<keyword evidence="6" id="KW-0472">Membrane</keyword>
<feature type="region of interest" description="Disordered" evidence="8">
    <location>
        <begin position="487"/>
        <end position="534"/>
    </location>
</feature>
<dbReference type="NCBIfam" id="NF041518">
    <property type="entry name" value="choice_anch_Q"/>
    <property type="match status" value="1"/>
</dbReference>
<dbReference type="Proteomes" id="UP000235036">
    <property type="component" value="Unassembled WGS sequence"/>
</dbReference>
<dbReference type="Pfam" id="PF02415">
    <property type="entry name" value="Chlam_PMP"/>
    <property type="match status" value="1"/>
</dbReference>
<comment type="caution">
    <text evidence="9">The sequence shown here is derived from an EMBL/GenBank/DDBJ whole genome shotgun (WGS) entry which is preliminary data.</text>
</comment>